<dbReference type="PANTHER" id="PTHR38102:SF2">
    <property type="entry name" value="PERIPLASMIC PROTEIN CPXP"/>
    <property type="match status" value="1"/>
</dbReference>
<dbReference type="NCBIfam" id="NF007687">
    <property type="entry name" value="PRK10363.1"/>
    <property type="match status" value="1"/>
</dbReference>
<dbReference type="InterPro" id="IPR012899">
    <property type="entry name" value="LTXXQ"/>
</dbReference>
<evidence type="ECO:0000256" key="2">
    <source>
        <dbReference type="ARBA" id="ARBA00008441"/>
    </source>
</evidence>
<keyword evidence="4" id="KW-0574">Periplasm</keyword>
<dbReference type="PANTHER" id="PTHR38102">
    <property type="entry name" value="PERIPLASMIC CHAPERONE SPY"/>
    <property type="match status" value="1"/>
</dbReference>
<dbReference type="EMBL" id="CP006664">
    <property type="protein sequence ID" value="AIJ08120.1"/>
    <property type="molecule type" value="Genomic_DNA"/>
</dbReference>
<proteinExistence type="inferred from homology"/>
<keyword evidence="3 5" id="KW-0732">Signal</keyword>
<dbReference type="AlphaFoldDB" id="A0A076LHX6"/>
<evidence type="ECO:0000313" key="6">
    <source>
        <dbReference type="EMBL" id="AIJ08120.1"/>
    </source>
</evidence>
<organism evidence="6 7">
    <name type="scientific">Edwardsiella anguillarum ET080813</name>
    <dbReference type="NCBI Taxonomy" id="667120"/>
    <lineage>
        <taxon>Bacteria</taxon>
        <taxon>Pseudomonadati</taxon>
        <taxon>Pseudomonadota</taxon>
        <taxon>Gammaproteobacteria</taxon>
        <taxon>Enterobacterales</taxon>
        <taxon>Hafniaceae</taxon>
        <taxon>Edwardsiella</taxon>
    </lineage>
</organism>
<comment type="similarity">
    <text evidence="2">Belongs to the CpxP/Spy family.</text>
</comment>
<dbReference type="GO" id="GO:0030288">
    <property type="term" value="C:outer membrane-bounded periplasmic space"/>
    <property type="evidence" value="ECO:0007669"/>
    <property type="project" value="TreeGrafter"/>
</dbReference>
<dbReference type="Proteomes" id="UP000028681">
    <property type="component" value="Chromosome"/>
</dbReference>
<dbReference type="KEGG" id="ete:ETEE_1671"/>
<dbReference type="HOGENOM" id="CLU_124352_2_0_6"/>
<reference evidence="6 7" key="1">
    <citation type="journal article" date="2012" name="PLoS ONE">
        <title>Edwardsiella comparative phylogenomics reveal the new intra/inter-species taxonomic relationships, virulence evolution and niche adaptation mechanisms.</title>
        <authorList>
            <person name="Yang M."/>
            <person name="Lv Y."/>
            <person name="Xiao J."/>
            <person name="Wu H."/>
            <person name="Zheng H."/>
            <person name="Liu Q."/>
            <person name="Zhang Y."/>
            <person name="Wang Q."/>
        </authorList>
    </citation>
    <scope>NUCLEOTIDE SEQUENCE [LARGE SCALE GENOMIC DNA]</scope>
    <source>
        <strain evidence="7">080813</strain>
    </source>
</reference>
<feature type="signal peptide" evidence="5">
    <location>
        <begin position="1"/>
        <end position="22"/>
    </location>
</feature>
<gene>
    <name evidence="6" type="ORF">ETEE_1671</name>
</gene>
<evidence type="ECO:0000256" key="1">
    <source>
        <dbReference type="ARBA" id="ARBA00004418"/>
    </source>
</evidence>
<dbReference type="GO" id="GO:0051082">
    <property type="term" value="F:unfolded protein binding"/>
    <property type="evidence" value="ECO:0007669"/>
    <property type="project" value="TreeGrafter"/>
</dbReference>
<evidence type="ECO:0000313" key="7">
    <source>
        <dbReference type="Proteomes" id="UP000028681"/>
    </source>
</evidence>
<feature type="chain" id="PRO_5001714834" evidence="5">
    <location>
        <begin position="23"/>
        <end position="159"/>
    </location>
</feature>
<evidence type="ECO:0000256" key="5">
    <source>
        <dbReference type="SAM" id="SignalP"/>
    </source>
</evidence>
<dbReference type="Gene3D" id="1.20.120.1490">
    <property type="match status" value="1"/>
</dbReference>
<sequence>MHKTATLTMAVLFMMTSVAVYADEGEPVCRWHQGNDMMQQSMDHNYMFDGVNLTERQRQQMRDLMQTTRHGFSSIKLHDIEAMHRLVTTENFDEAAVKALAEKMAQESVIRQVEMARIRNMMFNLLTPDQKSQLNARYQQKIAGWQQQIAYMQNTSAQK</sequence>
<evidence type="ECO:0000256" key="3">
    <source>
        <dbReference type="ARBA" id="ARBA00022729"/>
    </source>
</evidence>
<name>A0A076LHX6_9GAMM</name>
<dbReference type="RefSeq" id="WP_034164064.1">
    <property type="nucleotide sequence ID" value="NZ_CP006664.1"/>
</dbReference>
<dbReference type="Pfam" id="PF07813">
    <property type="entry name" value="LTXXQ"/>
    <property type="match status" value="1"/>
</dbReference>
<comment type="subcellular location">
    <subcellularLocation>
        <location evidence="1">Periplasm</location>
    </subcellularLocation>
</comment>
<protein>
    <submittedName>
        <fullName evidence="6">Periplasmic stress adaptor protein</fullName>
    </submittedName>
</protein>
<dbReference type="InterPro" id="IPR052211">
    <property type="entry name" value="Cpx_auxiliary_protein"/>
</dbReference>
<dbReference type="GeneID" id="33939282"/>
<accession>A0A076LHX6</accession>
<dbReference type="CDD" id="cd09916">
    <property type="entry name" value="CpxP_like"/>
    <property type="match status" value="1"/>
</dbReference>
<evidence type="ECO:0000256" key="4">
    <source>
        <dbReference type="ARBA" id="ARBA00022764"/>
    </source>
</evidence>